<dbReference type="EMBL" id="JAVDVI010000029">
    <property type="protein sequence ID" value="MDR6969666.1"/>
    <property type="molecule type" value="Genomic_DNA"/>
</dbReference>
<dbReference type="Proteomes" id="UP001255185">
    <property type="component" value="Unassembled WGS sequence"/>
</dbReference>
<evidence type="ECO:0000313" key="1">
    <source>
        <dbReference type="EMBL" id="MDR6969666.1"/>
    </source>
</evidence>
<sequence>MITKEKAIEIAKTYLKKNNWNYIFIHEEKVQFKEKLEMFSGKYEDKERDVFSVCFDMEGYMNPILYIVHIDAETSEVLYVLGPHGSIDVLE</sequence>
<comment type="caution">
    <text evidence="1">The sequence shown here is derived from an EMBL/GenBank/DDBJ whole genome shotgun (WGS) entry which is preliminary data.</text>
</comment>
<evidence type="ECO:0000313" key="2">
    <source>
        <dbReference type="Proteomes" id="UP001255185"/>
    </source>
</evidence>
<reference evidence="1 2" key="1">
    <citation type="submission" date="2023-07" db="EMBL/GenBank/DDBJ databases">
        <title>Sorghum-associated microbial communities from plants grown in Nebraska, USA.</title>
        <authorList>
            <person name="Schachtman D."/>
        </authorList>
    </citation>
    <scope>NUCLEOTIDE SEQUENCE [LARGE SCALE GENOMIC DNA]</scope>
    <source>
        <strain evidence="1 2">3773</strain>
    </source>
</reference>
<gene>
    <name evidence="1" type="ORF">J2X31_003700</name>
</gene>
<accession>A0ABU1TV00</accession>
<name>A0ABU1TV00_9FLAO</name>
<keyword evidence="2" id="KW-1185">Reference proteome</keyword>
<dbReference type="RefSeq" id="WP_310028960.1">
    <property type="nucleotide sequence ID" value="NZ_JAVDVI010000029.1"/>
</dbReference>
<evidence type="ECO:0008006" key="3">
    <source>
        <dbReference type="Google" id="ProtNLM"/>
    </source>
</evidence>
<organism evidence="1 2">
    <name type="scientific">Flavobacterium arsenatis</name>
    <dbReference type="NCBI Taxonomy" id="1484332"/>
    <lineage>
        <taxon>Bacteria</taxon>
        <taxon>Pseudomonadati</taxon>
        <taxon>Bacteroidota</taxon>
        <taxon>Flavobacteriia</taxon>
        <taxon>Flavobacteriales</taxon>
        <taxon>Flavobacteriaceae</taxon>
        <taxon>Flavobacterium</taxon>
    </lineage>
</organism>
<proteinExistence type="predicted"/>
<protein>
    <recommendedName>
        <fullName evidence="3">PepSY domain-containing protein</fullName>
    </recommendedName>
</protein>